<dbReference type="SUPFAM" id="SSF53850">
    <property type="entry name" value="Periplasmic binding protein-like II"/>
    <property type="match status" value="1"/>
</dbReference>
<dbReference type="Proteomes" id="UP000092573">
    <property type="component" value="Chromosome"/>
</dbReference>
<evidence type="ECO:0000256" key="1">
    <source>
        <dbReference type="ARBA" id="ARBA00009437"/>
    </source>
</evidence>
<dbReference type="Gene3D" id="3.40.190.290">
    <property type="match status" value="1"/>
</dbReference>
<keyword evidence="3" id="KW-0238">DNA-binding</keyword>
<dbReference type="STRING" id="1462996.AWM70_00060"/>
<keyword evidence="7" id="KW-1185">Reference proteome</keyword>
<dbReference type="InterPro" id="IPR000847">
    <property type="entry name" value="LysR_HTH_N"/>
</dbReference>
<dbReference type="RefSeq" id="WP_068693231.1">
    <property type="nucleotide sequence ID" value="NZ_CP014167.1"/>
</dbReference>
<dbReference type="Gene3D" id="1.10.10.10">
    <property type="entry name" value="Winged helix-like DNA-binding domain superfamily/Winged helix DNA-binding domain"/>
    <property type="match status" value="1"/>
</dbReference>
<organism evidence="6 7">
    <name type="scientific">Paenibacillus yonginensis</name>
    <dbReference type="NCBI Taxonomy" id="1462996"/>
    <lineage>
        <taxon>Bacteria</taxon>
        <taxon>Bacillati</taxon>
        <taxon>Bacillota</taxon>
        <taxon>Bacilli</taxon>
        <taxon>Bacillales</taxon>
        <taxon>Paenibacillaceae</taxon>
        <taxon>Paenibacillus</taxon>
    </lineage>
</organism>
<dbReference type="PANTHER" id="PTHR30126:SF78">
    <property type="entry name" value="HTH LYSR-TYPE DOMAIN-CONTAINING PROTEIN"/>
    <property type="match status" value="1"/>
</dbReference>
<sequence length="307" mass="34999">MDEKDAAMLRYLAEGQSLTRTAERLYVTQPALTYRLQQMEREFGVPLIVKHARGTHLTPEGEALAAHARRMSEELARVKDELQGMRGRIKGTLRLGVSSYFGLYMLPPLLKKFRDLYPEVQFDVTCALSSEVMELLHGREIHLGIVRGDYPWPEGRRLLHDEPICVIAEQQLDLAGLPALPLIQYSDPRGGATRQTPSSFVQDIQAWWRERYDEPPHVVMKVDAYETCREMVKHGLGYSFVPRVFVPQGSGLYTHELARLDGTPLRRSTWMLYREPSLELATVSRFIAFMQEEHGEGGQAFEAARGE</sequence>
<gene>
    <name evidence="6" type="ORF">AWM70_00060</name>
</gene>
<dbReference type="PROSITE" id="PS50931">
    <property type="entry name" value="HTH_LYSR"/>
    <property type="match status" value="1"/>
</dbReference>
<dbReference type="PANTHER" id="PTHR30126">
    <property type="entry name" value="HTH-TYPE TRANSCRIPTIONAL REGULATOR"/>
    <property type="match status" value="1"/>
</dbReference>
<dbReference type="GO" id="GO:0003700">
    <property type="term" value="F:DNA-binding transcription factor activity"/>
    <property type="evidence" value="ECO:0007669"/>
    <property type="project" value="InterPro"/>
</dbReference>
<feature type="domain" description="HTH lysR-type" evidence="5">
    <location>
        <begin position="1"/>
        <end position="58"/>
    </location>
</feature>
<dbReference type="GO" id="GO:0000976">
    <property type="term" value="F:transcription cis-regulatory region binding"/>
    <property type="evidence" value="ECO:0007669"/>
    <property type="project" value="TreeGrafter"/>
</dbReference>
<evidence type="ECO:0000256" key="4">
    <source>
        <dbReference type="ARBA" id="ARBA00023163"/>
    </source>
</evidence>
<protein>
    <submittedName>
        <fullName evidence="6">LysR family transcriptional regulator</fullName>
    </submittedName>
</protein>
<accession>A0A1B1MVG8</accession>
<dbReference type="Pfam" id="PF00126">
    <property type="entry name" value="HTH_1"/>
    <property type="match status" value="1"/>
</dbReference>
<name>A0A1B1MVG8_9BACL</name>
<evidence type="ECO:0000256" key="2">
    <source>
        <dbReference type="ARBA" id="ARBA00023015"/>
    </source>
</evidence>
<reference evidence="6 7" key="1">
    <citation type="submission" date="2016-01" db="EMBL/GenBank/DDBJ databases">
        <title>Complete Genome Sequence of Paenibacillus yonginensis DCY84, a novel Plant Growth-Promoting Bacteria with Elicitation of Induced Systemic Resistance.</title>
        <authorList>
            <person name="Kim Y.J."/>
            <person name="Yang D.C."/>
            <person name="Sukweenadhi J."/>
        </authorList>
    </citation>
    <scope>NUCLEOTIDE SEQUENCE [LARGE SCALE GENOMIC DNA]</scope>
    <source>
        <strain evidence="6 7">DCY84</strain>
    </source>
</reference>
<dbReference type="CDD" id="cd05466">
    <property type="entry name" value="PBP2_LTTR_substrate"/>
    <property type="match status" value="1"/>
</dbReference>
<keyword evidence="4" id="KW-0804">Transcription</keyword>
<dbReference type="OrthoDB" id="107670at2"/>
<evidence type="ECO:0000259" key="5">
    <source>
        <dbReference type="PROSITE" id="PS50931"/>
    </source>
</evidence>
<comment type="similarity">
    <text evidence="1">Belongs to the LysR transcriptional regulatory family.</text>
</comment>
<dbReference type="AlphaFoldDB" id="A0A1B1MVG8"/>
<dbReference type="InterPro" id="IPR036390">
    <property type="entry name" value="WH_DNA-bd_sf"/>
</dbReference>
<dbReference type="KEGG" id="pyg:AWM70_00060"/>
<dbReference type="InterPro" id="IPR036388">
    <property type="entry name" value="WH-like_DNA-bd_sf"/>
</dbReference>
<evidence type="ECO:0000313" key="6">
    <source>
        <dbReference type="EMBL" id="ANS73173.1"/>
    </source>
</evidence>
<dbReference type="Pfam" id="PF03466">
    <property type="entry name" value="LysR_substrate"/>
    <property type="match status" value="1"/>
</dbReference>
<evidence type="ECO:0000256" key="3">
    <source>
        <dbReference type="ARBA" id="ARBA00023125"/>
    </source>
</evidence>
<proteinExistence type="inferred from homology"/>
<dbReference type="SUPFAM" id="SSF46785">
    <property type="entry name" value="Winged helix' DNA-binding domain"/>
    <property type="match status" value="1"/>
</dbReference>
<keyword evidence="2" id="KW-0805">Transcription regulation</keyword>
<evidence type="ECO:0000313" key="7">
    <source>
        <dbReference type="Proteomes" id="UP000092573"/>
    </source>
</evidence>
<dbReference type="EMBL" id="CP014167">
    <property type="protein sequence ID" value="ANS73173.1"/>
    <property type="molecule type" value="Genomic_DNA"/>
</dbReference>
<dbReference type="PRINTS" id="PR00039">
    <property type="entry name" value="HTHLYSR"/>
</dbReference>
<dbReference type="InterPro" id="IPR005119">
    <property type="entry name" value="LysR_subst-bd"/>
</dbReference>